<dbReference type="InterPro" id="IPR011009">
    <property type="entry name" value="Kinase-like_dom_sf"/>
</dbReference>
<name>A0A5K1H663_9MAGN</name>
<proteinExistence type="predicted"/>
<dbReference type="SUPFAM" id="SSF56112">
    <property type="entry name" value="Protein kinase-like (PK-like)"/>
    <property type="match status" value="1"/>
</dbReference>
<evidence type="ECO:0000313" key="1">
    <source>
        <dbReference type="EMBL" id="VVW83292.1"/>
    </source>
</evidence>
<dbReference type="PANTHER" id="PTHR48055:SF57">
    <property type="entry name" value="PROTEIN KINASE DOMAIN-CONTAINING PROTEIN"/>
    <property type="match status" value="1"/>
</dbReference>
<organism evidence="1">
    <name type="scientific">Nymphaea colorata</name>
    <name type="common">pocket water lily</name>
    <dbReference type="NCBI Taxonomy" id="210225"/>
    <lineage>
        <taxon>Eukaryota</taxon>
        <taxon>Viridiplantae</taxon>
        <taxon>Streptophyta</taxon>
        <taxon>Embryophyta</taxon>
        <taxon>Tracheophyta</taxon>
        <taxon>Spermatophyta</taxon>
        <taxon>Magnoliopsida</taxon>
        <taxon>Nymphaeales</taxon>
        <taxon>Nymphaeaceae</taxon>
        <taxon>Nymphaea</taxon>
    </lineage>
</organism>
<accession>A0A5K1H663</accession>
<dbReference type="Gene3D" id="1.10.510.10">
    <property type="entry name" value="Transferase(Phosphotransferase) domain 1"/>
    <property type="match status" value="1"/>
</dbReference>
<protein>
    <recommendedName>
        <fullName evidence="2">Serine-threonine/tyrosine-protein kinase catalytic domain-containing protein</fullName>
    </recommendedName>
</protein>
<evidence type="ECO:0008006" key="2">
    <source>
        <dbReference type="Google" id="ProtNLM"/>
    </source>
</evidence>
<gene>
    <name evidence="1" type="ORF">NYM_LOCUS28739</name>
</gene>
<sequence>MAGKVSAKADAYSYRILILEVFTGRKPTDEQFDGEFSLRQWVAEAFPVAISDVIDSHVLNESNTTPTERSAAMNELLVMIMEIGLSCSSVFPNERIDMKEVVVGLRRIRQKTRMMEG</sequence>
<dbReference type="GO" id="GO:0016020">
    <property type="term" value="C:membrane"/>
    <property type="evidence" value="ECO:0007669"/>
    <property type="project" value="TreeGrafter"/>
</dbReference>
<dbReference type="PANTHER" id="PTHR48055">
    <property type="entry name" value="LEUCINE-RICH REPEAT RECEPTOR PROTEIN KINASE EMS1"/>
    <property type="match status" value="1"/>
</dbReference>
<dbReference type="InterPro" id="IPR051564">
    <property type="entry name" value="LRR_receptor-like_kinase"/>
</dbReference>
<dbReference type="AlphaFoldDB" id="A0A5K1H663"/>
<reference evidence="1" key="1">
    <citation type="submission" date="2019-09" db="EMBL/GenBank/DDBJ databases">
        <authorList>
            <person name="Zhang L."/>
        </authorList>
    </citation>
    <scope>NUCLEOTIDE SEQUENCE</scope>
</reference>
<dbReference type="EMBL" id="LR721790">
    <property type="protein sequence ID" value="VVW83292.1"/>
    <property type="molecule type" value="Genomic_DNA"/>
</dbReference>